<evidence type="ECO:0000256" key="3">
    <source>
        <dbReference type="ARBA" id="ARBA00023163"/>
    </source>
</evidence>
<dbReference type="PROSITE" id="PS50110">
    <property type="entry name" value="RESPONSE_REGULATORY"/>
    <property type="match status" value="1"/>
</dbReference>
<evidence type="ECO:0000259" key="5">
    <source>
        <dbReference type="PROSITE" id="PS50043"/>
    </source>
</evidence>
<evidence type="ECO:0000313" key="8">
    <source>
        <dbReference type="Proteomes" id="UP000229757"/>
    </source>
</evidence>
<reference evidence="7 8" key="1">
    <citation type="journal article" date="2017" name="Environ. Microbiol.">
        <title>Genomic and physiological analyses of 'Reinekea forsetii' reveal a versatile opportunistic lifestyle during spring algae blooms.</title>
        <authorList>
            <person name="Avci B."/>
            <person name="Hahnke R.L."/>
            <person name="Chafee M."/>
            <person name="Fischer T."/>
            <person name="Gruber-Vodicka H."/>
            <person name="Tegetmeyer H.E."/>
            <person name="Harder J."/>
            <person name="Fuchs B.M."/>
            <person name="Amann R.I."/>
            <person name="Teeling H."/>
        </authorList>
    </citation>
    <scope>NUCLEOTIDE SEQUENCE [LARGE SCALE GENOMIC DNA]</scope>
    <source>
        <strain evidence="7 8">Hel1_31_D35</strain>
    </source>
</reference>
<dbReference type="SMART" id="SM00448">
    <property type="entry name" value="REC"/>
    <property type="match status" value="1"/>
</dbReference>
<name>A0A2K8KRN4_9GAMM</name>
<evidence type="ECO:0000256" key="1">
    <source>
        <dbReference type="ARBA" id="ARBA00023015"/>
    </source>
</evidence>
<keyword evidence="4" id="KW-0597">Phosphoprotein</keyword>
<feature type="modified residue" description="4-aspartylphosphate" evidence="4">
    <location>
        <position position="43"/>
    </location>
</feature>
<dbReference type="Gene3D" id="3.40.50.2300">
    <property type="match status" value="1"/>
</dbReference>
<dbReference type="Pfam" id="PF00196">
    <property type="entry name" value="GerE"/>
    <property type="match status" value="1"/>
</dbReference>
<dbReference type="SUPFAM" id="SSF52172">
    <property type="entry name" value="CheY-like"/>
    <property type="match status" value="1"/>
</dbReference>
<dbReference type="GO" id="GO:0003677">
    <property type="term" value="F:DNA binding"/>
    <property type="evidence" value="ECO:0007669"/>
    <property type="project" value="UniProtKB-KW"/>
</dbReference>
<dbReference type="GO" id="GO:0000160">
    <property type="term" value="P:phosphorelay signal transduction system"/>
    <property type="evidence" value="ECO:0007669"/>
    <property type="project" value="InterPro"/>
</dbReference>
<feature type="domain" description="HTH luxR-type" evidence="5">
    <location>
        <begin position="134"/>
        <end position="199"/>
    </location>
</feature>
<dbReference type="InterPro" id="IPR016032">
    <property type="entry name" value="Sig_transdc_resp-reg_C-effctor"/>
</dbReference>
<gene>
    <name evidence="7" type="ORF">REIFOR_02257</name>
</gene>
<dbReference type="InterPro" id="IPR039420">
    <property type="entry name" value="WalR-like"/>
</dbReference>
<dbReference type="PRINTS" id="PR00038">
    <property type="entry name" value="HTHLUXR"/>
</dbReference>
<proteinExistence type="predicted"/>
<keyword evidence="2" id="KW-0238">DNA-binding</keyword>
<evidence type="ECO:0000313" key="7">
    <source>
        <dbReference type="EMBL" id="ATX77390.1"/>
    </source>
</evidence>
<keyword evidence="1" id="KW-0805">Transcription regulation</keyword>
<dbReference type="InterPro" id="IPR001789">
    <property type="entry name" value="Sig_transdc_resp-reg_receiver"/>
</dbReference>
<dbReference type="PANTHER" id="PTHR43214">
    <property type="entry name" value="TWO-COMPONENT RESPONSE REGULATOR"/>
    <property type="match status" value="1"/>
</dbReference>
<keyword evidence="8" id="KW-1185">Reference proteome</keyword>
<evidence type="ECO:0000259" key="6">
    <source>
        <dbReference type="PROSITE" id="PS50110"/>
    </source>
</evidence>
<dbReference type="GO" id="GO:0006355">
    <property type="term" value="P:regulation of DNA-templated transcription"/>
    <property type="evidence" value="ECO:0007669"/>
    <property type="project" value="InterPro"/>
</dbReference>
<dbReference type="Pfam" id="PF00072">
    <property type="entry name" value="Response_reg"/>
    <property type="match status" value="1"/>
</dbReference>
<dbReference type="EMBL" id="CP011797">
    <property type="protein sequence ID" value="ATX77390.1"/>
    <property type="molecule type" value="Genomic_DNA"/>
</dbReference>
<dbReference type="Proteomes" id="UP000229757">
    <property type="component" value="Chromosome"/>
</dbReference>
<protein>
    <submittedName>
        <fullName evidence="7">Nitrate/nitrite response regulator protein</fullName>
    </submittedName>
</protein>
<dbReference type="InterPro" id="IPR000792">
    <property type="entry name" value="Tscrpt_reg_LuxR_C"/>
</dbReference>
<dbReference type="SMART" id="SM00421">
    <property type="entry name" value="HTH_LUXR"/>
    <property type="match status" value="1"/>
</dbReference>
<feature type="domain" description="Response regulatory" evidence="6">
    <location>
        <begin position="1"/>
        <end position="108"/>
    </location>
</feature>
<accession>A0A2K8KRN4</accession>
<organism evidence="7 8">
    <name type="scientific">Reinekea forsetii</name>
    <dbReference type="NCBI Taxonomy" id="1336806"/>
    <lineage>
        <taxon>Bacteria</taxon>
        <taxon>Pseudomonadati</taxon>
        <taxon>Pseudomonadota</taxon>
        <taxon>Gammaproteobacteria</taxon>
        <taxon>Oceanospirillales</taxon>
        <taxon>Saccharospirillaceae</taxon>
        <taxon>Reinekea</taxon>
    </lineage>
</organism>
<evidence type="ECO:0000256" key="4">
    <source>
        <dbReference type="PROSITE-ProRule" id="PRU00169"/>
    </source>
</evidence>
<dbReference type="AlphaFoldDB" id="A0A2K8KRN4"/>
<dbReference type="PROSITE" id="PS00622">
    <property type="entry name" value="HTH_LUXR_1"/>
    <property type="match status" value="1"/>
</dbReference>
<dbReference type="KEGG" id="rfo:REIFOR_02257"/>
<dbReference type="PROSITE" id="PS50043">
    <property type="entry name" value="HTH_LUXR_2"/>
    <property type="match status" value="1"/>
</dbReference>
<sequence>MLRKGIAQLLELEPDLQLIAEIGDARDALKVILQHEPDLILLDLNMPGQDGLHTLNLLRNAGVYARIIIFTVSDDQSDIHRAIHNGADGYLLKDIDPLELLASIKQCVKGEQVISPEIAQVVHHALTQRLPENMHPALNELTEREREVLRLVASGCSNKAIGQQLLIAEGTVKVHVKRVLAKLHLRSRVEAAIFALHHNKEF</sequence>
<dbReference type="SUPFAM" id="SSF46894">
    <property type="entry name" value="C-terminal effector domain of the bipartite response regulators"/>
    <property type="match status" value="1"/>
</dbReference>
<dbReference type="CDD" id="cd06170">
    <property type="entry name" value="LuxR_C_like"/>
    <property type="match status" value="1"/>
</dbReference>
<evidence type="ECO:0000256" key="2">
    <source>
        <dbReference type="ARBA" id="ARBA00023125"/>
    </source>
</evidence>
<dbReference type="PANTHER" id="PTHR43214:SF41">
    <property type="entry name" value="NITRATE_NITRITE RESPONSE REGULATOR PROTEIN NARP"/>
    <property type="match status" value="1"/>
</dbReference>
<dbReference type="InterPro" id="IPR011006">
    <property type="entry name" value="CheY-like_superfamily"/>
</dbReference>
<keyword evidence="3" id="KW-0804">Transcription</keyword>